<evidence type="ECO:0000313" key="6">
    <source>
        <dbReference type="Proteomes" id="UP000183994"/>
    </source>
</evidence>
<dbReference type="Gene3D" id="3.40.50.2000">
    <property type="entry name" value="Glycogen Phosphorylase B"/>
    <property type="match status" value="2"/>
</dbReference>
<organism evidence="5 6">
    <name type="scientific">Desulfatibacillum alkenivorans DSM 16219</name>
    <dbReference type="NCBI Taxonomy" id="1121393"/>
    <lineage>
        <taxon>Bacteria</taxon>
        <taxon>Pseudomonadati</taxon>
        <taxon>Thermodesulfobacteriota</taxon>
        <taxon>Desulfobacteria</taxon>
        <taxon>Desulfobacterales</taxon>
        <taxon>Desulfatibacillaceae</taxon>
        <taxon>Desulfatibacillum</taxon>
    </lineage>
</organism>
<keyword evidence="1" id="KW-0328">Glycosyltransferase</keyword>
<keyword evidence="6" id="KW-1185">Reference proteome</keyword>
<dbReference type="Pfam" id="PF13579">
    <property type="entry name" value="Glyco_trans_4_4"/>
    <property type="match status" value="1"/>
</dbReference>
<dbReference type="RefSeq" id="WP_073473513.1">
    <property type="nucleotide sequence ID" value="NZ_FQZU01000004.1"/>
</dbReference>
<proteinExistence type="predicted"/>
<dbReference type="Proteomes" id="UP000183994">
    <property type="component" value="Unassembled WGS sequence"/>
</dbReference>
<dbReference type="Pfam" id="PF00534">
    <property type="entry name" value="Glycos_transf_1"/>
    <property type="match status" value="1"/>
</dbReference>
<evidence type="ECO:0000259" key="4">
    <source>
        <dbReference type="Pfam" id="PF13579"/>
    </source>
</evidence>
<dbReference type="OrthoDB" id="5449954at2"/>
<gene>
    <name evidence="5" type="ORF">SAMN02745216_00955</name>
</gene>
<feature type="domain" description="Glycosyltransferase subfamily 4-like N-terminal" evidence="4">
    <location>
        <begin position="21"/>
        <end position="135"/>
    </location>
</feature>
<evidence type="ECO:0000256" key="2">
    <source>
        <dbReference type="ARBA" id="ARBA00022679"/>
    </source>
</evidence>
<dbReference type="SUPFAM" id="SSF53756">
    <property type="entry name" value="UDP-Glycosyltransferase/glycogen phosphorylase"/>
    <property type="match status" value="1"/>
</dbReference>
<accession>A0A1M6GB16</accession>
<reference evidence="6" key="1">
    <citation type="submission" date="2016-11" db="EMBL/GenBank/DDBJ databases">
        <authorList>
            <person name="Varghese N."/>
            <person name="Submissions S."/>
        </authorList>
    </citation>
    <scope>NUCLEOTIDE SEQUENCE [LARGE SCALE GENOMIC DNA]</scope>
    <source>
        <strain evidence="6">DSM 16219</strain>
    </source>
</reference>
<dbReference type="PANTHER" id="PTHR12526">
    <property type="entry name" value="GLYCOSYLTRANSFERASE"/>
    <property type="match status" value="1"/>
</dbReference>
<sequence>MKHAVHLTSVNTPFDTRIFMKECRSLARAGYKVSLVAQAEKGGVHDGVTIVPVQPCPNRKERLTRVVPDVFKTALSLNADLYHFHNIELLPVGILLRVFTRAKVVYDAHENHPDKVAGKAYIPAPIRKLTARSVGALEQITVFCIDAIVTSIGSRLAARFPADKTVILENFALEDMADLFGKIPRTFEGNTKILYTGGLRDHIGSYQVVQAMEHVRTPGAHLTIIGQEIDTPETRAIKQLPAYGKNAEFLGMTDLKGVYEHMHSAAVGLMCLQPLFGYADTSPNKLYEYMSAGLPMVASDFPLWKDLLVRDNTGLAVDATDPKAIAKAIDYLLENPDVCRKMSESGKRLFREKYSWTSQEAKLLDLYERLLSE</sequence>
<evidence type="ECO:0000256" key="1">
    <source>
        <dbReference type="ARBA" id="ARBA00022676"/>
    </source>
</evidence>
<dbReference type="STRING" id="1121393.SAMN02745216_00955"/>
<dbReference type="PANTHER" id="PTHR12526:SF629">
    <property type="entry name" value="TEICHURONIC ACID BIOSYNTHESIS GLYCOSYLTRANSFERASE TUAH-RELATED"/>
    <property type="match status" value="1"/>
</dbReference>
<dbReference type="InterPro" id="IPR028098">
    <property type="entry name" value="Glyco_trans_4-like_N"/>
</dbReference>
<dbReference type="EMBL" id="FQZU01000004">
    <property type="protein sequence ID" value="SHJ07102.1"/>
    <property type="molecule type" value="Genomic_DNA"/>
</dbReference>
<keyword evidence="2 5" id="KW-0808">Transferase</keyword>
<dbReference type="AlphaFoldDB" id="A0A1M6GB16"/>
<dbReference type="GO" id="GO:0016757">
    <property type="term" value="F:glycosyltransferase activity"/>
    <property type="evidence" value="ECO:0007669"/>
    <property type="project" value="UniProtKB-KW"/>
</dbReference>
<dbReference type="InterPro" id="IPR001296">
    <property type="entry name" value="Glyco_trans_1"/>
</dbReference>
<protein>
    <submittedName>
        <fullName evidence="5">Glycosyltransferase involved in cell wall bisynthesis</fullName>
    </submittedName>
</protein>
<feature type="domain" description="Glycosyl transferase family 1" evidence="3">
    <location>
        <begin position="186"/>
        <end position="348"/>
    </location>
</feature>
<evidence type="ECO:0000259" key="3">
    <source>
        <dbReference type="Pfam" id="PF00534"/>
    </source>
</evidence>
<name>A0A1M6GB16_9BACT</name>
<evidence type="ECO:0000313" key="5">
    <source>
        <dbReference type="EMBL" id="SHJ07102.1"/>
    </source>
</evidence>